<dbReference type="InterPro" id="IPR036971">
    <property type="entry name" value="PDEase_catalytic_dom_sf"/>
</dbReference>
<sequence>MTESATPLAALYSTSTLEHHHFNMTVAILQQEGHNILKHLSEEAYKQVLGNIKHCILATDLARFFPNRDRLSAVVENKSFSWSNLDHRLLVEAIAMTACDLCAACKHWDVQYKTSQVIFEEFYQQGDAEKVAGRTPAPMMDRDQPDQQAACQVGFMKGICLPCYKLLSKVIPQTKPLLQGCEQNTERWMQKASEVEMQRKGRIGTSH</sequence>
<dbReference type="OrthoDB" id="6363181at2759"/>
<dbReference type="PANTHER" id="PTHR11347">
    <property type="entry name" value="CYCLIC NUCLEOTIDE PHOSPHODIESTERASE"/>
    <property type="match status" value="1"/>
</dbReference>
<dbReference type="AlphaFoldDB" id="A0A7R9A4E8"/>
<dbReference type="GO" id="GO:0007165">
    <property type="term" value="P:signal transduction"/>
    <property type="evidence" value="ECO:0007669"/>
    <property type="project" value="InterPro"/>
</dbReference>
<evidence type="ECO:0000313" key="5">
    <source>
        <dbReference type="EMBL" id="CAD7247833.1"/>
    </source>
</evidence>
<dbReference type="SUPFAM" id="SSF109604">
    <property type="entry name" value="HD-domain/PDEase-like"/>
    <property type="match status" value="1"/>
</dbReference>
<evidence type="ECO:0000259" key="4">
    <source>
        <dbReference type="PROSITE" id="PS51845"/>
    </source>
</evidence>
<reference evidence="5" key="1">
    <citation type="submission" date="2020-11" db="EMBL/GenBank/DDBJ databases">
        <authorList>
            <person name="Tran Van P."/>
        </authorList>
    </citation>
    <scope>NUCLEOTIDE SEQUENCE</scope>
</reference>
<feature type="binding site" evidence="3">
    <location>
        <position position="100"/>
    </location>
    <ligand>
        <name>Zn(2+)</name>
        <dbReference type="ChEBI" id="CHEBI:29105"/>
        <label>1</label>
    </ligand>
</feature>
<dbReference type="Proteomes" id="UP000677054">
    <property type="component" value="Unassembled WGS sequence"/>
</dbReference>
<dbReference type="GO" id="GO:0046872">
    <property type="term" value="F:metal ion binding"/>
    <property type="evidence" value="ECO:0007669"/>
    <property type="project" value="UniProtKB-KW"/>
</dbReference>
<proteinExistence type="predicted"/>
<dbReference type="InterPro" id="IPR023088">
    <property type="entry name" value="PDEase"/>
</dbReference>
<dbReference type="EMBL" id="CAJPEV010001602">
    <property type="protein sequence ID" value="CAG0893464.1"/>
    <property type="molecule type" value="Genomic_DNA"/>
</dbReference>
<dbReference type="Pfam" id="PF00233">
    <property type="entry name" value="PDEase_I"/>
    <property type="match status" value="1"/>
</dbReference>
<organism evidence="5">
    <name type="scientific">Darwinula stevensoni</name>
    <dbReference type="NCBI Taxonomy" id="69355"/>
    <lineage>
        <taxon>Eukaryota</taxon>
        <taxon>Metazoa</taxon>
        <taxon>Ecdysozoa</taxon>
        <taxon>Arthropoda</taxon>
        <taxon>Crustacea</taxon>
        <taxon>Oligostraca</taxon>
        <taxon>Ostracoda</taxon>
        <taxon>Podocopa</taxon>
        <taxon>Podocopida</taxon>
        <taxon>Darwinulocopina</taxon>
        <taxon>Darwinuloidea</taxon>
        <taxon>Darwinulidae</taxon>
        <taxon>Darwinula</taxon>
    </lineage>
</organism>
<dbReference type="Gene3D" id="1.10.1300.10">
    <property type="entry name" value="3'5'-cyclic nucleotide phosphodiesterase, catalytic domain"/>
    <property type="match status" value="1"/>
</dbReference>
<accession>A0A7R9A4E8</accession>
<evidence type="ECO:0000313" key="6">
    <source>
        <dbReference type="Proteomes" id="UP000677054"/>
    </source>
</evidence>
<dbReference type="EMBL" id="LR901119">
    <property type="protein sequence ID" value="CAD7247833.1"/>
    <property type="molecule type" value="Genomic_DNA"/>
</dbReference>
<keyword evidence="6" id="KW-1185">Reference proteome</keyword>
<name>A0A7R9A4E8_9CRUS</name>
<dbReference type="PROSITE" id="PS51845">
    <property type="entry name" value="PDEASE_I_2"/>
    <property type="match status" value="1"/>
</dbReference>
<evidence type="ECO:0000256" key="2">
    <source>
        <dbReference type="ARBA" id="ARBA00022801"/>
    </source>
</evidence>
<keyword evidence="1 3" id="KW-0479">Metal-binding</keyword>
<evidence type="ECO:0000256" key="3">
    <source>
        <dbReference type="PIRSR" id="PIRSR623088-3"/>
    </source>
</evidence>
<evidence type="ECO:0000256" key="1">
    <source>
        <dbReference type="ARBA" id="ARBA00022723"/>
    </source>
</evidence>
<protein>
    <recommendedName>
        <fullName evidence="4">PDEase domain-containing protein</fullName>
    </recommendedName>
</protein>
<dbReference type="InterPro" id="IPR002073">
    <property type="entry name" value="PDEase_catalytic_dom"/>
</dbReference>
<dbReference type="PRINTS" id="PR00387">
    <property type="entry name" value="PDIESTERASE1"/>
</dbReference>
<dbReference type="GO" id="GO:0004114">
    <property type="term" value="F:3',5'-cyclic-nucleotide phosphodiesterase activity"/>
    <property type="evidence" value="ECO:0007669"/>
    <property type="project" value="InterPro"/>
</dbReference>
<feature type="domain" description="PDEase" evidence="4">
    <location>
        <begin position="1"/>
        <end position="195"/>
    </location>
</feature>
<keyword evidence="2" id="KW-0378">Hydrolase</keyword>
<gene>
    <name evidence="5" type="ORF">DSTB1V02_LOCUS7658</name>
</gene>